<reference evidence="2" key="1">
    <citation type="journal article" date="2021" name="Proc. Natl. Acad. Sci. U.S.A.">
        <title>Three genomes in the algal genus Volvox reveal the fate of a haploid sex-determining region after a transition to homothallism.</title>
        <authorList>
            <person name="Yamamoto K."/>
            <person name="Hamaji T."/>
            <person name="Kawai-Toyooka H."/>
            <person name="Matsuzaki R."/>
            <person name="Takahashi F."/>
            <person name="Nishimura Y."/>
            <person name="Kawachi M."/>
            <person name="Noguchi H."/>
            <person name="Minakuchi Y."/>
            <person name="Umen J.G."/>
            <person name="Toyoda A."/>
            <person name="Nozaki H."/>
        </authorList>
    </citation>
    <scope>NUCLEOTIDE SEQUENCE</scope>
    <source>
        <strain evidence="2">NIES-3780</strain>
    </source>
</reference>
<feature type="non-terminal residue" evidence="2">
    <location>
        <position position="1"/>
    </location>
</feature>
<keyword evidence="3" id="KW-1185">Reference proteome</keyword>
<evidence type="ECO:0000313" key="3">
    <source>
        <dbReference type="Proteomes" id="UP000747399"/>
    </source>
</evidence>
<organism evidence="2 3">
    <name type="scientific">Volvox africanus</name>
    <dbReference type="NCBI Taxonomy" id="51714"/>
    <lineage>
        <taxon>Eukaryota</taxon>
        <taxon>Viridiplantae</taxon>
        <taxon>Chlorophyta</taxon>
        <taxon>core chlorophytes</taxon>
        <taxon>Chlorophyceae</taxon>
        <taxon>CS clade</taxon>
        <taxon>Chlamydomonadales</taxon>
        <taxon>Volvocaceae</taxon>
        <taxon>Volvox</taxon>
    </lineage>
</organism>
<name>A0A8J4BIV9_9CHLO</name>
<protein>
    <submittedName>
        <fullName evidence="2">Uncharacterized protein</fullName>
    </submittedName>
</protein>
<dbReference type="Proteomes" id="UP000747399">
    <property type="component" value="Unassembled WGS sequence"/>
</dbReference>
<dbReference type="EMBL" id="BNCO01000049">
    <property type="protein sequence ID" value="GIL62182.1"/>
    <property type="molecule type" value="Genomic_DNA"/>
</dbReference>
<feature type="region of interest" description="Disordered" evidence="1">
    <location>
        <begin position="1"/>
        <end position="84"/>
    </location>
</feature>
<feature type="non-terminal residue" evidence="2">
    <location>
        <position position="106"/>
    </location>
</feature>
<evidence type="ECO:0000256" key="1">
    <source>
        <dbReference type="SAM" id="MobiDB-lite"/>
    </source>
</evidence>
<feature type="compositionally biased region" description="Low complexity" evidence="1">
    <location>
        <begin position="25"/>
        <end position="57"/>
    </location>
</feature>
<gene>
    <name evidence="2" type="ORF">Vafri_16449</name>
</gene>
<feature type="compositionally biased region" description="Gly residues" evidence="1">
    <location>
        <begin position="58"/>
        <end position="78"/>
    </location>
</feature>
<accession>A0A8J4BIV9</accession>
<dbReference type="AlphaFoldDB" id="A0A8J4BIV9"/>
<proteinExistence type="predicted"/>
<sequence length="106" mass="9620">TAQANPGRLAADLPGGRTGVMTHGSSRALMQQASSSSSSNSLPVQIVGKPPGAMIPGAGAGVPGVDRGTGSGGGGGGAALETSVASQPAAALAPALTTGGGGGTGN</sequence>
<evidence type="ECO:0000313" key="2">
    <source>
        <dbReference type="EMBL" id="GIL62182.1"/>
    </source>
</evidence>
<comment type="caution">
    <text evidence="2">The sequence shown here is derived from an EMBL/GenBank/DDBJ whole genome shotgun (WGS) entry which is preliminary data.</text>
</comment>